<dbReference type="Proteomes" id="UP001247754">
    <property type="component" value="Unassembled WGS sequence"/>
</dbReference>
<keyword evidence="6" id="KW-1185">Reference proteome</keyword>
<dbReference type="Gene3D" id="1.10.10.10">
    <property type="entry name" value="Winged helix-like DNA-binding domain superfamily/Winged helix DNA-binding domain"/>
    <property type="match status" value="1"/>
</dbReference>
<dbReference type="Pfam" id="PF00392">
    <property type="entry name" value="GntR"/>
    <property type="match status" value="1"/>
</dbReference>
<dbReference type="PROSITE" id="PS50949">
    <property type="entry name" value="HTH_GNTR"/>
    <property type="match status" value="1"/>
</dbReference>
<dbReference type="SUPFAM" id="SSF48008">
    <property type="entry name" value="GntR ligand-binding domain-like"/>
    <property type="match status" value="1"/>
</dbReference>
<comment type="caution">
    <text evidence="5">The sequence shown here is derived from an EMBL/GenBank/DDBJ whole genome shotgun (WGS) entry which is preliminary data.</text>
</comment>
<evidence type="ECO:0000313" key="6">
    <source>
        <dbReference type="Proteomes" id="UP001247754"/>
    </source>
</evidence>
<reference evidence="5 6" key="1">
    <citation type="submission" date="2023-09" db="EMBL/GenBank/DDBJ databases">
        <title>Xinfangfangia sedmenti sp. nov., isolated the sedment.</title>
        <authorList>
            <person name="Xu L."/>
        </authorList>
    </citation>
    <scope>NUCLEOTIDE SEQUENCE [LARGE SCALE GENOMIC DNA]</scope>
    <source>
        <strain evidence="5 6">LG-4</strain>
    </source>
</reference>
<evidence type="ECO:0000313" key="5">
    <source>
        <dbReference type="EMBL" id="MDR5653193.1"/>
    </source>
</evidence>
<name>A0ABU1F8J4_9RHOB</name>
<dbReference type="SUPFAM" id="SSF46785">
    <property type="entry name" value="Winged helix' DNA-binding domain"/>
    <property type="match status" value="1"/>
</dbReference>
<organism evidence="5 6">
    <name type="scientific">Ruixingdingia sedimenti</name>
    <dbReference type="NCBI Taxonomy" id="3073604"/>
    <lineage>
        <taxon>Bacteria</taxon>
        <taxon>Pseudomonadati</taxon>
        <taxon>Pseudomonadota</taxon>
        <taxon>Alphaproteobacteria</taxon>
        <taxon>Rhodobacterales</taxon>
        <taxon>Paracoccaceae</taxon>
        <taxon>Ruixingdingia</taxon>
    </lineage>
</organism>
<dbReference type="EMBL" id="JAVKPH010000011">
    <property type="protein sequence ID" value="MDR5653193.1"/>
    <property type="molecule type" value="Genomic_DNA"/>
</dbReference>
<dbReference type="InterPro" id="IPR000524">
    <property type="entry name" value="Tscrpt_reg_HTH_GntR"/>
</dbReference>
<dbReference type="PANTHER" id="PTHR43537">
    <property type="entry name" value="TRANSCRIPTIONAL REGULATOR, GNTR FAMILY"/>
    <property type="match status" value="1"/>
</dbReference>
<dbReference type="PANTHER" id="PTHR43537:SF5">
    <property type="entry name" value="UXU OPERON TRANSCRIPTIONAL REGULATOR"/>
    <property type="match status" value="1"/>
</dbReference>
<dbReference type="InterPro" id="IPR036390">
    <property type="entry name" value="WH_DNA-bd_sf"/>
</dbReference>
<evidence type="ECO:0000256" key="3">
    <source>
        <dbReference type="ARBA" id="ARBA00023163"/>
    </source>
</evidence>
<sequence length="229" mass="24829">MPTAADPADRPANNADQAYEALRRMIVAGELASAERVTEAGVAEQLQMSRTPVREAIKRLTLQGFLKREPGKGLRVAGLSQDEMAQVFELRQMLETYAVRRAARMASDTEIAGLRALAEQISTLSHPRGGDGFAALSAANAEFHQAIIRAAHSPRLAALLSITLDIGLVHRTYRMYTEADLQRSANHHHEIVAAIAARNPDWAASTMSAHLHAAESVTRRPLPAPSATE</sequence>
<gene>
    <name evidence="5" type="ORF">RGD00_11285</name>
</gene>
<dbReference type="SMART" id="SM00345">
    <property type="entry name" value="HTH_GNTR"/>
    <property type="match status" value="1"/>
</dbReference>
<evidence type="ECO:0000256" key="1">
    <source>
        <dbReference type="ARBA" id="ARBA00023015"/>
    </source>
</evidence>
<keyword evidence="2" id="KW-0238">DNA-binding</keyword>
<proteinExistence type="predicted"/>
<feature type="domain" description="HTH gntR-type" evidence="4">
    <location>
        <begin position="12"/>
        <end position="79"/>
    </location>
</feature>
<evidence type="ECO:0000259" key="4">
    <source>
        <dbReference type="PROSITE" id="PS50949"/>
    </source>
</evidence>
<dbReference type="InterPro" id="IPR008920">
    <property type="entry name" value="TF_FadR/GntR_C"/>
</dbReference>
<dbReference type="Gene3D" id="1.20.120.530">
    <property type="entry name" value="GntR ligand-binding domain-like"/>
    <property type="match status" value="1"/>
</dbReference>
<keyword evidence="1" id="KW-0805">Transcription regulation</keyword>
<protein>
    <submittedName>
        <fullName evidence="5">GntR family transcriptional regulator</fullName>
    </submittedName>
</protein>
<dbReference type="RefSeq" id="WP_310457435.1">
    <property type="nucleotide sequence ID" value="NZ_JAVKPH010000011.1"/>
</dbReference>
<dbReference type="SMART" id="SM00895">
    <property type="entry name" value="FCD"/>
    <property type="match status" value="1"/>
</dbReference>
<dbReference type="CDD" id="cd07377">
    <property type="entry name" value="WHTH_GntR"/>
    <property type="match status" value="1"/>
</dbReference>
<dbReference type="InterPro" id="IPR036388">
    <property type="entry name" value="WH-like_DNA-bd_sf"/>
</dbReference>
<accession>A0ABU1F8J4</accession>
<keyword evidence="3" id="KW-0804">Transcription</keyword>
<dbReference type="InterPro" id="IPR011711">
    <property type="entry name" value="GntR_C"/>
</dbReference>
<evidence type="ECO:0000256" key="2">
    <source>
        <dbReference type="ARBA" id="ARBA00023125"/>
    </source>
</evidence>
<dbReference type="Pfam" id="PF07729">
    <property type="entry name" value="FCD"/>
    <property type="match status" value="1"/>
</dbReference>